<sequence>MSTAIVTFDSSELEQKVAVVVQDAKALKITNQAEYETAGRFVLEYARPEEQPCPS</sequence>
<evidence type="ECO:0000313" key="1">
    <source>
        <dbReference type="EMBL" id="KKK72569.1"/>
    </source>
</evidence>
<reference evidence="1" key="1">
    <citation type="journal article" date="2015" name="Nature">
        <title>Complex archaea that bridge the gap between prokaryotes and eukaryotes.</title>
        <authorList>
            <person name="Spang A."/>
            <person name="Saw J.H."/>
            <person name="Jorgensen S.L."/>
            <person name="Zaremba-Niedzwiedzka K."/>
            <person name="Martijn J."/>
            <person name="Lind A.E."/>
            <person name="van Eijk R."/>
            <person name="Schleper C."/>
            <person name="Guy L."/>
            <person name="Ettema T.J."/>
        </authorList>
    </citation>
    <scope>NUCLEOTIDE SEQUENCE</scope>
</reference>
<gene>
    <name evidence="1" type="ORF">LCGC14_2902540</name>
</gene>
<protein>
    <submittedName>
        <fullName evidence="1">Uncharacterized protein</fullName>
    </submittedName>
</protein>
<dbReference type="AlphaFoldDB" id="A0A0F9A1U6"/>
<accession>A0A0F9A1U6</accession>
<name>A0A0F9A1U6_9ZZZZ</name>
<proteinExistence type="predicted"/>
<dbReference type="EMBL" id="LAZR01057194">
    <property type="protein sequence ID" value="KKK72569.1"/>
    <property type="molecule type" value="Genomic_DNA"/>
</dbReference>
<organism evidence="1">
    <name type="scientific">marine sediment metagenome</name>
    <dbReference type="NCBI Taxonomy" id="412755"/>
    <lineage>
        <taxon>unclassified sequences</taxon>
        <taxon>metagenomes</taxon>
        <taxon>ecological metagenomes</taxon>
    </lineage>
</organism>
<comment type="caution">
    <text evidence="1">The sequence shown here is derived from an EMBL/GenBank/DDBJ whole genome shotgun (WGS) entry which is preliminary data.</text>
</comment>